<reference evidence="1" key="1">
    <citation type="submission" date="2023-03" db="EMBL/GenBank/DDBJ databases">
        <title>Edaphobacter sp.</title>
        <authorList>
            <person name="Huber K.J."/>
            <person name="Papendorf J."/>
            <person name="Pilke C."/>
            <person name="Bunk B."/>
            <person name="Sproeer C."/>
            <person name="Pester M."/>
        </authorList>
    </citation>
    <scope>NUCLEOTIDE SEQUENCE</scope>
    <source>
        <strain evidence="1">DSM 110680</strain>
    </source>
</reference>
<dbReference type="EMBL" id="CP121196">
    <property type="protein sequence ID" value="XBH16643.1"/>
    <property type="molecule type" value="Genomic_DNA"/>
</dbReference>
<accession>A0AAU7DG29</accession>
<name>A0AAU7DG29_9BACT</name>
<dbReference type="RefSeq" id="WP_348261872.1">
    <property type="nucleotide sequence ID" value="NZ_CP121196.1"/>
</dbReference>
<organism evidence="1">
    <name type="scientific">Telmatobacter sp. DSM 110680</name>
    <dbReference type="NCBI Taxonomy" id="3036704"/>
    <lineage>
        <taxon>Bacteria</taxon>
        <taxon>Pseudomonadati</taxon>
        <taxon>Acidobacteriota</taxon>
        <taxon>Terriglobia</taxon>
        <taxon>Terriglobales</taxon>
        <taxon>Acidobacteriaceae</taxon>
        <taxon>Telmatobacter</taxon>
    </lineage>
</organism>
<proteinExistence type="predicted"/>
<sequence>MQDLRKSKKAPNRSAVPETSRVKIEDDVLYVELSPQLRAKLGEAAKIRGQSETDLIYEAIAEAISKKG</sequence>
<gene>
    <name evidence="1" type="ORF">P8935_18960</name>
</gene>
<evidence type="ECO:0000313" key="1">
    <source>
        <dbReference type="EMBL" id="XBH16643.1"/>
    </source>
</evidence>
<dbReference type="AlphaFoldDB" id="A0AAU7DG29"/>
<evidence type="ECO:0008006" key="2">
    <source>
        <dbReference type="Google" id="ProtNLM"/>
    </source>
</evidence>
<protein>
    <recommendedName>
        <fullName evidence="2">Ribbon-helix-helix protein, copG family</fullName>
    </recommendedName>
</protein>